<sequence>MKYLSNVLLNVLACILLLQLSSCIKQEIEPELLSPDLSDFSIGAKRMGEAAFTLVNPKSKSDGSFIFKTSDTGVVNIKGNVVTIRSNGNCTITAVQLATNTFKRDSIKATFQIGQKMSPVTSVFTLPEKKVGDAPFEIAGPATNSDGTISYTSSHPNVASVVGKTVQIKSAGKTVITWSQAESGIYKACTLSAELVVIDPPVVENTVTDIDGNVYKTIKIGTQTWMMENLKTTRYNDGTAMTFATDRVAWSSSTSAAYCSYENKKENADTYGYLYNWEAAHNSKIAPAGWHVPSDDEWKVLYNYIGGRREDGAKIQQTGTAYWEVDTKPSNITLFTALPGGRRTESGVFSSIGWNGMWWTSTRTGGGLAVYYDLYVKGYIERHETYTYSGFSIRCIKD</sequence>
<keyword evidence="3" id="KW-1185">Reference proteome</keyword>
<organism evidence="2 3">
    <name type="scientific">Pedobacter africanus</name>
    <dbReference type="NCBI Taxonomy" id="151894"/>
    <lineage>
        <taxon>Bacteria</taxon>
        <taxon>Pseudomonadati</taxon>
        <taxon>Bacteroidota</taxon>
        <taxon>Sphingobacteriia</taxon>
        <taxon>Sphingobacteriales</taxon>
        <taxon>Sphingobacteriaceae</taxon>
        <taxon>Pedobacter</taxon>
    </lineage>
</organism>
<dbReference type="Proteomes" id="UP000192756">
    <property type="component" value="Unassembled WGS sequence"/>
</dbReference>
<dbReference type="Pfam" id="PF09603">
    <property type="entry name" value="Fib_succ_major"/>
    <property type="match status" value="1"/>
</dbReference>
<dbReference type="InterPro" id="IPR011871">
    <property type="entry name" value="Fib_succ_major"/>
</dbReference>
<evidence type="ECO:0000313" key="3">
    <source>
        <dbReference type="Proteomes" id="UP000192756"/>
    </source>
</evidence>
<protein>
    <submittedName>
        <fullName evidence="2">Major paralogous domain-containing protein</fullName>
    </submittedName>
</protein>
<dbReference type="AlphaFoldDB" id="A0A1W2CNS4"/>
<dbReference type="OrthoDB" id="9805760at2"/>
<dbReference type="SUPFAM" id="SSF49373">
    <property type="entry name" value="Invasin/intimin cell-adhesion fragments"/>
    <property type="match status" value="2"/>
</dbReference>
<proteinExistence type="predicted"/>
<dbReference type="NCBIfam" id="TIGR02145">
    <property type="entry name" value="Fib_succ_major"/>
    <property type="match status" value="1"/>
</dbReference>
<evidence type="ECO:0000259" key="1">
    <source>
        <dbReference type="Pfam" id="PF09603"/>
    </source>
</evidence>
<dbReference type="InterPro" id="IPR008964">
    <property type="entry name" value="Invasin/intimin_cell_adhesion"/>
</dbReference>
<name>A0A1W2CNS4_9SPHI</name>
<dbReference type="EMBL" id="FWXT01000002">
    <property type="protein sequence ID" value="SMC86851.1"/>
    <property type="molecule type" value="Genomic_DNA"/>
</dbReference>
<gene>
    <name evidence="2" type="ORF">SAMN04488524_3063</name>
</gene>
<evidence type="ECO:0000313" key="2">
    <source>
        <dbReference type="EMBL" id="SMC86851.1"/>
    </source>
</evidence>
<dbReference type="Gene3D" id="2.60.40.1080">
    <property type="match status" value="1"/>
</dbReference>
<reference evidence="3" key="1">
    <citation type="submission" date="2017-04" db="EMBL/GenBank/DDBJ databases">
        <authorList>
            <person name="Varghese N."/>
            <person name="Submissions S."/>
        </authorList>
    </citation>
    <scope>NUCLEOTIDE SEQUENCE [LARGE SCALE GENOMIC DNA]</scope>
    <source>
        <strain evidence="3">DSM 12126</strain>
    </source>
</reference>
<dbReference type="RefSeq" id="WP_084239884.1">
    <property type="nucleotide sequence ID" value="NZ_FWXT01000002.1"/>
</dbReference>
<accession>A0A1W2CNS4</accession>
<feature type="domain" description="Fibrobacter succinogenes major paralogous" evidence="1">
    <location>
        <begin position="218"/>
        <end position="397"/>
    </location>
</feature>
<dbReference type="STRING" id="151894.SAMN04488524_3063"/>